<name>A0A0B6ZSQ3_9EUPU</name>
<gene>
    <name evidence="1" type="primary">ORF75607</name>
</gene>
<dbReference type="EMBL" id="HACG01023915">
    <property type="protein sequence ID" value="CEK70780.1"/>
    <property type="molecule type" value="Transcribed_RNA"/>
</dbReference>
<sequence length="52" mass="6142">MTLEQSTQREKLLLQWRTEHMWTSPSSAINFCYVTTPVFVLNRAMRLRSSPV</sequence>
<proteinExistence type="predicted"/>
<reference evidence="1" key="1">
    <citation type="submission" date="2014-12" db="EMBL/GenBank/DDBJ databases">
        <title>Insight into the proteome of Arion vulgaris.</title>
        <authorList>
            <person name="Aradska J."/>
            <person name="Bulat T."/>
            <person name="Smidak R."/>
            <person name="Sarate P."/>
            <person name="Gangsoo J."/>
            <person name="Sialana F."/>
            <person name="Bilban M."/>
            <person name="Lubec G."/>
        </authorList>
    </citation>
    <scope>NUCLEOTIDE SEQUENCE</scope>
    <source>
        <tissue evidence="1">Skin</tissue>
    </source>
</reference>
<evidence type="ECO:0000313" key="1">
    <source>
        <dbReference type="EMBL" id="CEK70780.1"/>
    </source>
</evidence>
<accession>A0A0B6ZSQ3</accession>
<feature type="non-terminal residue" evidence="1">
    <location>
        <position position="52"/>
    </location>
</feature>
<dbReference type="AlphaFoldDB" id="A0A0B6ZSQ3"/>
<organism evidence="1">
    <name type="scientific">Arion vulgaris</name>
    <dbReference type="NCBI Taxonomy" id="1028688"/>
    <lineage>
        <taxon>Eukaryota</taxon>
        <taxon>Metazoa</taxon>
        <taxon>Spiralia</taxon>
        <taxon>Lophotrochozoa</taxon>
        <taxon>Mollusca</taxon>
        <taxon>Gastropoda</taxon>
        <taxon>Heterobranchia</taxon>
        <taxon>Euthyneura</taxon>
        <taxon>Panpulmonata</taxon>
        <taxon>Eupulmonata</taxon>
        <taxon>Stylommatophora</taxon>
        <taxon>Helicina</taxon>
        <taxon>Arionoidea</taxon>
        <taxon>Arionidae</taxon>
        <taxon>Arion</taxon>
    </lineage>
</organism>
<protein>
    <submittedName>
        <fullName evidence="1">Uncharacterized protein</fullName>
    </submittedName>
</protein>